<dbReference type="Proteomes" id="UP000095606">
    <property type="component" value="Unassembled WGS sequence"/>
</dbReference>
<proteinExistence type="predicted"/>
<organism evidence="1 2">
    <name type="scientific">Bacteroides faecis</name>
    <dbReference type="NCBI Taxonomy" id="674529"/>
    <lineage>
        <taxon>Bacteria</taxon>
        <taxon>Pseudomonadati</taxon>
        <taxon>Bacteroidota</taxon>
        <taxon>Bacteroidia</taxon>
        <taxon>Bacteroidales</taxon>
        <taxon>Bacteroidaceae</taxon>
        <taxon>Bacteroides</taxon>
    </lineage>
</organism>
<sequence length="73" mass="8689">MRNNRKFLLQIARGKQPKDLQHFYSVYVVVNGERTLRERKEINFDHDINIEVITSSADLLKMQGSDVKREYHV</sequence>
<dbReference type="AlphaFoldDB" id="A0A174II10"/>
<gene>
    <name evidence="1" type="ORF">ERS852461_01334</name>
</gene>
<reference evidence="1 2" key="1">
    <citation type="submission" date="2015-09" db="EMBL/GenBank/DDBJ databases">
        <authorList>
            <consortium name="Pathogen Informatics"/>
        </authorList>
    </citation>
    <scope>NUCLEOTIDE SEQUENCE [LARGE SCALE GENOMIC DNA]</scope>
    <source>
        <strain evidence="1 2">2789STDY5834846</strain>
    </source>
</reference>
<protein>
    <submittedName>
        <fullName evidence="1">Uncharacterized protein</fullName>
    </submittedName>
</protein>
<dbReference type="EMBL" id="CZAE01000004">
    <property type="protein sequence ID" value="CUO86912.1"/>
    <property type="molecule type" value="Genomic_DNA"/>
</dbReference>
<accession>A0A174II10</accession>
<evidence type="ECO:0000313" key="2">
    <source>
        <dbReference type="Proteomes" id="UP000095606"/>
    </source>
</evidence>
<evidence type="ECO:0000313" key="1">
    <source>
        <dbReference type="EMBL" id="CUO86912.1"/>
    </source>
</evidence>
<name>A0A174II10_9BACE</name>